<keyword evidence="3" id="KW-0732">Signal</keyword>
<dbReference type="AlphaFoldDB" id="A0A482WKF9"/>
<comment type="caution">
    <text evidence="5">The sequence shown here is derived from an EMBL/GenBank/DDBJ whole genome shotgun (WGS) entry which is preliminary data.</text>
</comment>
<dbReference type="InterPro" id="IPR006621">
    <property type="entry name" value="Nose-resist-to-fluoxetine_N"/>
</dbReference>
<dbReference type="PANTHER" id="PTHR11161">
    <property type="entry name" value="O-ACYLTRANSFERASE"/>
    <property type="match status" value="1"/>
</dbReference>
<dbReference type="InterPro" id="IPR002656">
    <property type="entry name" value="Acyl_transf_3_dom"/>
</dbReference>
<evidence type="ECO:0000313" key="5">
    <source>
        <dbReference type="EMBL" id="RZF33742.1"/>
    </source>
</evidence>
<keyword evidence="6" id="KW-1185">Reference proteome</keyword>
<feature type="transmembrane region" description="Helical" evidence="2">
    <location>
        <begin position="540"/>
        <end position="556"/>
    </location>
</feature>
<dbReference type="Pfam" id="PF20146">
    <property type="entry name" value="NRF"/>
    <property type="match status" value="1"/>
</dbReference>
<feature type="transmembrane region" description="Helical" evidence="2">
    <location>
        <begin position="459"/>
        <end position="478"/>
    </location>
</feature>
<keyword evidence="2" id="KW-0812">Transmembrane</keyword>
<reference evidence="5 6" key="1">
    <citation type="journal article" date="2017" name="Gigascience">
        <title>Genome sequence of the small brown planthopper, Laodelphax striatellus.</title>
        <authorList>
            <person name="Zhu J."/>
            <person name="Jiang F."/>
            <person name="Wang X."/>
            <person name="Yang P."/>
            <person name="Bao Y."/>
            <person name="Zhao W."/>
            <person name="Wang W."/>
            <person name="Lu H."/>
            <person name="Wang Q."/>
            <person name="Cui N."/>
            <person name="Li J."/>
            <person name="Chen X."/>
            <person name="Luo L."/>
            <person name="Yu J."/>
            <person name="Kang L."/>
            <person name="Cui F."/>
        </authorList>
    </citation>
    <scope>NUCLEOTIDE SEQUENCE [LARGE SCALE GENOMIC DNA]</scope>
    <source>
        <strain evidence="5">Lst14</strain>
    </source>
</reference>
<dbReference type="FunCoup" id="A0A482WKF9">
    <property type="interactions" value="6"/>
</dbReference>
<evidence type="ECO:0000256" key="1">
    <source>
        <dbReference type="SAM" id="MobiDB-lite"/>
    </source>
</evidence>
<accession>A0A482WKF9</accession>
<proteinExistence type="predicted"/>
<feature type="transmembrane region" description="Helical" evidence="2">
    <location>
        <begin position="315"/>
        <end position="332"/>
    </location>
</feature>
<dbReference type="OrthoDB" id="10006435at2759"/>
<feature type="chain" id="PRO_5019757498" description="Nose resistant-to-fluoxetine protein N-terminal domain-containing protein" evidence="3">
    <location>
        <begin position="30"/>
        <end position="790"/>
    </location>
</feature>
<feature type="region of interest" description="Disordered" evidence="1">
    <location>
        <begin position="725"/>
        <end position="773"/>
    </location>
</feature>
<dbReference type="InParanoid" id="A0A482WKF9"/>
<dbReference type="Pfam" id="PF01757">
    <property type="entry name" value="Acyl_transf_3"/>
    <property type="match status" value="1"/>
</dbReference>
<feature type="transmembrane region" description="Helical" evidence="2">
    <location>
        <begin position="610"/>
        <end position="634"/>
    </location>
</feature>
<evidence type="ECO:0000256" key="3">
    <source>
        <dbReference type="SAM" id="SignalP"/>
    </source>
</evidence>
<protein>
    <recommendedName>
        <fullName evidence="4">Nose resistant-to-fluoxetine protein N-terminal domain-containing protein</fullName>
    </recommendedName>
</protein>
<gene>
    <name evidence="5" type="ORF">LSTR_LSTR008001</name>
</gene>
<name>A0A482WKF9_LAOST</name>
<dbReference type="SMART" id="SM00703">
    <property type="entry name" value="NRF"/>
    <property type="match status" value="1"/>
</dbReference>
<feature type="transmembrane region" description="Helical" evidence="2">
    <location>
        <begin position="646"/>
        <end position="664"/>
    </location>
</feature>
<keyword evidence="2" id="KW-0472">Membrane</keyword>
<dbReference type="Proteomes" id="UP000291343">
    <property type="component" value="Unassembled WGS sequence"/>
</dbReference>
<feature type="transmembrane region" description="Helical" evidence="2">
    <location>
        <begin position="248"/>
        <end position="268"/>
    </location>
</feature>
<feature type="transmembrane region" description="Helical" evidence="2">
    <location>
        <begin position="398"/>
        <end position="416"/>
    </location>
</feature>
<evidence type="ECO:0000259" key="4">
    <source>
        <dbReference type="SMART" id="SM00703"/>
    </source>
</evidence>
<dbReference type="PANTHER" id="PTHR11161:SF71">
    <property type="entry name" value="NOSE RESISTANT-TO-FLUOXETINE PROTEIN N-TERMINAL DOMAIN-CONTAINING PROTEIN"/>
    <property type="match status" value="1"/>
</dbReference>
<evidence type="ECO:0000256" key="2">
    <source>
        <dbReference type="SAM" id="Phobius"/>
    </source>
</evidence>
<feature type="transmembrane region" description="Helical" evidence="2">
    <location>
        <begin position="568"/>
        <end position="590"/>
    </location>
</feature>
<dbReference type="InterPro" id="IPR052728">
    <property type="entry name" value="O2_lipid_transport_reg"/>
</dbReference>
<sequence length="790" mass="90662">MDSFFNNYRLLLTRNHLLHLFLVLICVQAGQTGVKFNSSLENEDVKTVDWIGWPLTKALWGFTPETSGLCGQHSRLYKQHLKLGNLWAVQMLESSSLSPGGLLAGDNYQLGHYDQCIKTQVPQLGISGKYCLATINYQPKNDVFRDYYRDDFVSNPFSLDYNPMESAWKKIKETPDPSKKKRNVLYWAVCVPSACSNKEVEDSLRQVIVPTLSENGIDATVEVNEKHCSVQDSVYPESVIRGREIMKWVIIFSLLLVITASTVDISYFRSKKQADDTKKGNMHSLMLSYSIYENFLNLKKPDPSDEFASLHGMRTYSMFLIILGHRCLFTYGGPFHNPEFLEERFRCFTDMFLLNGTLIVDTFFLLSSFLTCYMLLLEMQKRKKMDFLSVYIYRWTRIAPTYMFVLGFQALVFPTLGNGPIWNAKAGLQAERCRKNWWTNFLFINNYVNSENLCMFQSWFISCDMHFFIISMLATHLYSKRRRVGILFASVLLGISILVPFLVTFQGKYDGVLRVYMSLLEDPPSNRNYREVYIKTHNRAGSYMVGILAAFLYHKLKTNEFRFKKIQVQIGGVLCAIAALGAMLSAWVFYIPGREYSALESALYASLHRILWSSAMAWIIITGGTTGFGVLGPILSMKALIPLSRLTYSVFLIHGMVQLFSVATVRSSEYITFPKLFWMCFGDITTSFILGLLLHLTIEAPISGIMKIILLPNRSAARKEIKMEESTKMLTEEPSSKQEDEIANKTEKDSSTKTNEKEDREKHMQEIQEERDKMQLVSKNIETLLEKKEL</sequence>
<organism evidence="5 6">
    <name type="scientific">Laodelphax striatellus</name>
    <name type="common">Small brown planthopper</name>
    <name type="synonym">Delphax striatella</name>
    <dbReference type="NCBI Taxonomy" id="195883"/>
    <lineage>
        <taxon>Eukaryota</taxon>
        <taxon>Metazoa</taxon>
        <taxon>Ecdysozoa</taxon>
        <taxon>Arthropoda</taxon>
        <taxon>Hexapoda</taxon>
        <taxon>Insecta</taxon>
        <taxon>Pterygota</taxon>
        <taxon>Neoptera</taxon>
        <taxon>Paraneoptera</taxon>
        <taxon>Hemiptera</taxon>
        <taxon>Auchenorrhyncha</taxon>
        <taxon>Fulgoroidea</taxon>
        <taxon>Delphacidae</taxon>
        <taxon>Criomorphinae</taxon>
        <taxon>Laodelphax</taxon>
    </lineage>
</organism>
<dbReference type="EMBL" id="QKKF02033458">
    <property type="protein sequence ID" value="RZF33742.1"/>
    <property type="molecule type" value="Genomic_DNA"/>
</dbReference>
<dbReference type="GO" id="GO:0016747">
    <property type="term" value="F:acyltransferase activity, transferring groups other than amino-acyl groups"/>
    <property type="evidence" value="ECO:0007669"/>
    <property type="project" value="InterPro"/>
</dbReference>
<feature type="transmembrane region" description="Helical" evidence="2">
    <location>
        <begin position="676"/>
        <end position="698"/>
    </location>
</feature>
<feature type="domain" description="Nose resistant-to-fluoxetine protein N-terminal" evidence="4">
    <location>
        <begin position="67"/>
        <end position="230"/>
    </location>
</feature>
<keyword evidence="2" id="KW-1133">Transmembrane helix</keyword>
<feature type="transmembrane region" description="Helical" evidence="2">
    <location>
        <begin position="352"/>
        <end position="377"/>
    </location>
</feature>
<feature type="signal peptide" evidence="3">
    <location>
        <begin position="1"/>
        <end position="29"/>
    </location>
</feature>
<evidence type="ECO:0000313" key="6">
    <source>
        <dbReference type="Proteomes" id="UP000291343"/>
    </source>
</evidence>
<feature type="transmembrane region" description="Helical" evidence="2">
    <location>
        <begin position="485"/>
        <end position="505"/>
    </location>
</feature>